<organism evidence="1 2">
    <name type="scientific">Rhizophagus irregularis</name>
    <dbReference type="NCBI Taxonomy" id="588596"/>
    <lineage>
        <taxon>Eukaryota</taxon>
        <taxon>Fungi</taxon>
        <taxon>Fungi incertae sedis</taxon>
        <taxon>Mucoromycota</taxon>
        <taxon>Glomeromycotina</taxon>
        <taxon>Glomeromycetes</taxon>
        <taxon>Glomerales</taxon>
        <taxon>Glomeraceae</taxon>
        <taxon>Rhizophagus</taxon>
    </lineage>
</organism>
<gene>
    <name evidence="1" type="ORF">RhiirC2_707563</name>
</gene>
<name>A0A2N1NQT5_9GLOM</name>
<sequence>MGKKPDIMGMMKQEEKKYIEDLDMLVLKDNYNFTFLLKMSDLFWNLLMKLIRKLLLGFKILIWEPRNELQIRKEKKHNISNKDKIKKSSGIKSYIENAEALHSREA</sequence>
<dbReference type="AlphaFoldDB" id="A0A2N1NQT5"/>
<reference evidence="1 2" key="1">
    <citation type="submission" date="2016-04" db="EMBL/GenBank/DDBJ databases">
        <title>Genome analyses suggest a sexual origin of heterokaryosis in a supposedly ancient asexual fungus.</title>
        <authorList>
            <person name="Ropars J."/>
            <person name="Sedzielewska K."/>
            <person name="Noel J."/>
            <person name="Charron P."/>
            <person name="Farinelli L."/>
            <person name="Marton T."/>
            <person name="Kruger M."/>
            <person name="Pelin A."/>
            <person name="Brachmann A."/>
            <person name="Corradi N."/>
        </authorList>
    </citation>
    <scope>NUCLEOTIDE SEQUENCE [LARGE SCALE GENOMIC DNA]</scope>
    <source>
        <strain evidence="1 2">C2</strain>
    </source>
</reference>
<proteinExistence type="predicted"/>
<protein>
    <submittedName>
        <fullName evidence="1">Uncharacterized protein</fullName>
    </submittedName>
</protein>
<dbReference type="Proteomes" id="UP000233469">
    <property type="component" value="Unassembled WGS sequence"/>
</dbReference>
<reference evidence="1 2" key="2">
    <citation type="submission" date="2017-10" db="EMBL/GenBank/DDBJ databases">
        <title>Extensive intraspecific genome diversity in a model arbuscular mycorrhizal fungus.</title>
        <authorList>
            <person name="Chen E.C.H."/>
            <person name="Morin E."/>
            <person name="Baudet D."/>
            <person name="Noel J."/>
            <person name="Ndikumana S."/>
            <person name="Charron P."/>
            <person name="St-Onge C."/>
            <person name="Giorgi J."/>
            <person name="Grigoriev I.V."/>
            <person name="Roux C."/>
            <person name="Martin F.M."/>
            <person name="Corradi N."/>
        </authorList>
    </citation>
    <scope>NUCLEOTIDE SEQUENCE [LARGE SCALE GENOMIC DNA]</scope>
    <source>
        <strain evidence="1 2">C2</strain>
    </source>
</reference>
<evidence type="ECO:0000313" key="1">
    <source>
        <dbReference type="EMBL" id="PKK76224.1"/>
    </source>
</evidence>
<accession>A0A2N1NQT5</accession>
<comment type="caution">
    <text evidence="1">The sequence shown here is derived from an EMBL/GenBank/DDBJ whole genome shotgun (WGS) entry which is preliminary data.</text>
</comment>
<dbReference type="EMBL" id="LLXL01000195">
    <property type="protein sequence ID" value="PKK76224.1"/>
    <property type="molecule type" value="Genomic_DNA"/>
</dbReference>
<evidence type="ECO:0000313" key="2">
    <source>
        <dbReference type="Proteomes" id="UP000233469"/>
    </source>
</evidence>